<accession>A0A6A6DHL4</accession>
<gene>
    <name evidence="1" type="ORF">K469DRAFT_597762</name>
</gene>
<evidence type="ECO:0000313" key="1">
    <source>
        <dbReference type="EMBL" id="KAF2178967.1"/>
    </source>
</evidence>
<name>A0A6A6DHL4_9PEZI</name>
<dbReference type="EMBL" id="ML994671">
    <property type="protein sequence ID" value="KAF2178967.1"/>
    <property type="molecule type" value="Genomic_DNA"/>
</dbReference>
<dbReference type="InterPro" id="IPR036514">
    <property type="entry name" value="SGNH_hydro_sf"/>
</dbReference>
<proteinExistence type="predicted"/>
<evidence type="ECO:0000313" key="2">
    <source>
        <dbReference type="Proteomes" id="UP000800200"/>
    </source>
</evidence>
<dbReference type="GO" id="GO:0016788">
    <property type="term" value="F:hydrolase activity, acting on ester bonds"/>
    <property type="evidence" value="ECO:0007669"/>
    <property type="project" value="InterPro"/>
</dbReference>
<sequence>WIALGDSFSAGLGAGNDNRDSGHYMQRNKAYVPHIDADLHMPDHNNKAGRRNFDFYSCTGDTLSDMLEKRPNPINQIKEHDFATLSIGGNGVLFGPVVKSCIYGAESSYENRKKEGLEIMYSYDFWKRYTNVLKKMHKKLNNKFTLDDHTIIYQTSYIQFFDNWTN</sequence>
<dbReference type="PANTHER" id="PTHR37981:SF1">
    <property type="entry name" value="SGNH HYDROLASE-TYPE ESTERASE DOMAIN-CONTAINING PROTEIN"/>
    <property type="match status" value="1"/>
</dbReference>
<protein>
    <submittedName>
        <fullName evidence="1">Uncharacterized protein</fullName>
    </submittedName>
</protein>
<reference evidence="1" key="1">
    <citation type="journal article" date="2020" name="Stud. Mycol.">
        <title>101 Dothideomycetes genomes: a test case for predicting lifestyles and emergence of pathogens.</title>
        <authorList>
            <person name="Haridas S."/>
            <person name="Albert R."/>
            <person name="Binder M."/>
            <person name="Bloem J."/>
            <person name="Labutti K."/>
            <person name="Salamov A."/>
            <person name="Andreopoulos B."/>
            <person name="Baker S."/>
            <person name="Barry K."/>
            <person name="Bills G."/>
            <person name="Bluhm B."/>
            <person name="Cannon C."/>
            <person name="Castanera R."/>
            <person name="Culley D."/>
            <person name="Daum C."/>
            <person name="Ezra D."/>
            <person name="Gonzalez J."/>
            <person name="Henrissat B."/>
            <person name="Kuo A."/>
            <person name="Liang C."/>
            <person name="Lipzen A."/>
            <person name="Lutzoni F."/>
            <person name="Magnuson J."/>
            <person name="Mondo S."/>
            <person name="Nolan M."/>
            <person name="Ohm R."/>
            <person name="Pangilinan J."/>
            <person name="Park H.-J."/>
            <person name="Ramirez L."/>
            <person name="Alfaro M."/>
            <person name="Sun H."/>
            <person name="Tritt A."/>
            <person name="Yoshinaga Y."/>
            <person name="Zwiers L.-H."/>
            <person name="Turgeon B."/>
            <person name="Goodwin S."/>
            <person name="Spatafora J."/>
            <person name="Crous P."/>
            <person name="Grigoriev I."/>
        </authorList>
    </citation>
    <scope>NUCLEOTIDE SEQUENCE</scope>
    <source>
        <strain evidence="1">CBS 207.26</strain>
    </source>
</reference>
<dbReference type="AlphaFoldDB" id="A0A6A6DHL4"/>
<keyword evidence="2" id="KW-1185">Reference proteome</keyword>
<feature type="non-terminal residue" evidence="1">
    <location>
        <position position="1"/>
    </location>
</feature>
<dbReference type="Gene3D" id="3.40.50.1110">
    <property type="entry name" value="SGNH hydrolase"/>
    <property type="match status" value="1"/>
</dbReference>
<dbReference type="PANTHER" id="PTHR37981">
    <property type="entry name" value="LIPASE 2"/>
    <property type="match status" value="1"/>
</dbReference>
<dbReference type="Proteomes" id="UP000800200">
    <property type="component" value="Unassembled WGS sequence"/>
</dbReference>
<dbReference type="SUPFAM" id="SSF52266">
    <property type="entry name" value="SGNH hydrolase"/>
    <property type="match status" value="1"/>
</dbReference>
<dbReference type="OrthoDB" id="21678at2759"/>
<organism evidence="1 2">
    <name type="scientific">Zopfia rhizophila CBS 207.26</name>
    <dbReference type="NCBI Taxonomy" id="1314779"/>
    <lineage>
        <taxon>Eukaryota</taxon>
        <taxon>Fungi</taxon>
        <taxon>Dikarya</taxon>
        <taxon>Ascomycota</taxon>
        <taxon>Pezizomycotina</taxon>
        <taxon>Dothideomycetes</taxon>
        <taxon>Dothideomycetes incertae sedis</taxon>
        <taxon>Zopfiaceae</taxon>
        <taxon>Zopfia</taxon>
    </lineage>
</organism>
<dbReference type="InterPro" id="IPR037460">
    <property type="entry name" value="SEST-like"/>
</dbReference>
<dbReference type="GO" id="GO:0006629">
    <property type="term" value="P:lipid metabolic process"/>
    <property type="evidence" value="ECO:0007669"/>
    <property type="project" value="TreeGrafter"/>
</dbReference>